<dbReference type="InterPro" id="IPR055357">
    <property type="entry name" value="LRR_At1g61320_AtMIF1"/>
</dbReference>
<evidence type="ECO:0000313" key="2">
    <source>
        <dbReference type="EMBL" id="TVU06488.1"/>
    </source>
</evidence>
<dbReference type="Pfam" id="PF00646">
    <property type="entry name" value="F-box"/>
    <property type="match status" value="1"/>
</dbReference>
<dbReference type="InterPro" id="IPR032675">
    <property type="entry name" value="LRR_dom_sf"/>
</dbReference>
<accession>A0A5J9T689</accession>
<dbReference type="Gramene" id="TVU06488">
    <property type="protein sequence ID" value="TVU06488"/>
    <property type="gene ID" value="EJB05_49707"/>
</dbReference>
<dbReference type="PROSITE" id="PS50181">
    <property type="entry name" value="FBOX"/>
    <property type="match status" value="1"/>
</dbReference>
<sequence>SGYESRFWVKAQPFEIGSSRDLRQEMTGNLEGQETKSGYARGEAICKNIVRPSIRLEDLPQDVLYKIVSKLPSKEIARTRVLSSEWRCVLSTFPRLTFDGVARCKCDRDHLQQHIGKFIHEVNAVLQKHGGMVVETLEVRIDFIGNLLIHHLNNWVGFAVSSRTKNLTLDSFWDYKDRYVFPFEILDNGSIFRLQQMQLSFVSVKPPSHFKDNVTRVPASNLRKLHIQSLDVSRKDLEDMLSHCCNIERLRIDRCHLDDQLTVDGSLSHLLYLHVECCKLTKIKFLAVNLVTFLYEGTFIPIDLSHSSKLESACIRFREAVFQHAVTSLLSGLPYVHNLTLRIAWQHLEKQWLWDNSLKFSHLRHLQLFFSTYPKDVDRVLYLVSLLKATPFIEKLETHFSGYPLWLADVGPRRQELGQCKYNNLKDVCITGFKGARGQVEFLLHVLENAPALEFVTVNTNQKASKEFWPYGGNGPPFEEAKRIALTSLSSTALPVKVKYCVF</sequence>
<name>A0A5J9T689_9POAL</name>
<gene>
    <name evidence="2" type="ORF">EJB05_49707</name>
</gene>
<dbReference type="SMART" id="SM00256">
    <property type="entry name" value="FBOX"/>
    <property type="match status" value="1"/>
</dbReference>
<keyword evidence="3" id="KW-1185">Reference proteome</keyword>
<feature type="domain" description="F-box" evidence="1">
    <location>
        <begin position="53"/>
        <end position="101"/>
    </location>
</feature>
<dbReference type="PANTHER" id="PTHR34145">
    <property type="entry name" value="OS02G0105600 PROTEIN"/>
    <property type="match status" value="1"/>
</dbReference>
<proteinExistence type="predicted"/>
<feature type="non-terminal residue" evidence="2">
    <location>
        <position position="1"/>
    </location>
</feature>
<dbReference type="AlphaFoldDB" id="A0A5J9T689"/>
<reference evidence="2 3" key="1">
    <citation type="journal article" date="2019" name="Sci. Rep.">
        <title>A high-quality genome of Eragrostis curvula grass provides insights into Poaceae evolution and supports new strategies to enhance forage quality.</title>
        <authorList>
            <person name="Carballo J."/>
            <person name="Santos B.A.C.M."/>
            <person name="Zappacosta D."/>
            <person name="Garbus I."/>
            <person name="Selva J.P."/>
            <person name="Gallo C.A."/>
            <person name="Diaz A."/>
            <person name="Albertini E."/>
            <person name="Caccamo M."/>
            <person name="Echenique V."/>
        </authorList>
    </citation>
    <scope>NUCLEOTIDE SEQUENCE [LARGE SCALE GENOMIC DNA]</scope>
    <source>
        <strain evidence="3">cv. Victoria</strain>
        <tissue evidence="2">Leaf</tissue>
    </source>
</reference>
<dbReference type="InterPro" id="IPR036047">
    <property type="entry name" value="F-box-like_dom_sf"/>
</dbReference>
<dbReference type="PANTHER" id="PTHR34145:SF57">
    <property type="entry name" value="F-BOX DOMAIN-CONTAINING PROTEIN"/>
    <property type="match status" value="1"/>
</dbReference>
<dbReference type="SUPFAM" id="SSF81383">
    <property type="entry name" value="F-box domain"/>
    <property type="match status" value="1"/>
</dbReference>
<dbReference type="Pfam" id="PF23622">
    <property type="entry name" value="LRR_At1g61320_AtMIF1"/>
    <property type="match status" value="1"/>
</dbReference>
<protein>
    <recommendedName>
        <fullName evidence="1">F-box domain-containing protein</fullName>
    </recommendedName>
</protein>
<organism evidence="2 3">
    <name type="scientific">Eragrostis curvula</name>
    <name type="common">weeping love grass</name>
    <dbReference type="NCBI Taxonomy" id="38414"/>
    <lineage>
        <taxon>Eukaryota</taxon>
        <taxon>Viridiplantae</taxon>
        <taxon>Streptophyta</taxon>
        <taxon>Embryophyta</taxon>
        <taxon>Tracheophyta</taxon>
        <taxon>Spermatophyta</taxon>
        <taxon>Magnoliopsida</taxon>
        <taxon>Liliopsida</taxon>
        <taxon>Poales</taxon>
        <taxon>Poaceae</taxon>
        <taxon>PACMAD clade</taxon>
        <taxon>Chloridoideae</taxon>
        <taxon>Eragrostideae</taxon>
        <taxon>Eragrostidinae</taxon>
        <taxon>Eragrostis</taxon>
    </lineage>
</organism>
<dbReference type="EMBL" id="RWGY01000051">
    <property type="protein sequence ID" value="TVU06488.1"/>
    <property type="molecule type" value="Genomic_DNA"/>
</dbReference>
<dbReference type="InterPro" id="IPR001810">
    <property type="entry name" value="F-box_dom"/>
</dbReference>
<comment type="caution">
    <text evidence="2">The sequence shown here is derived from an EMBL/GenBank/DDBJ whole genome shotgun (WGS) entry which is preliminary data.</text>
</comment>
<dbReference type="OrthoDB" id="661008at2759"/>
<evidence type="ECO:0000259" key="1">
    <source>
        <dbReference type="PROSITE" id="PS50181"/>
    </source>
</evidence>
<dbReference type="SUPFAM" id="SSF52047">
    <property type="entry name" value="RNI-like"/>
    <property type="match status" value="1"/>
</dbReference>
<dbReference type="Gene3D" id="3.80.10.10">
    <property type="entry name" value="Ribonuclease Inhibitor"/>
    <property type="match status" value="1"/>
</dbReference>
<dbReference type="InterPro" id="IPR053772">
    <property type="entry name" value="At1g61320/At1g61330-like"/>
</dbReference>
<evidence type="ECO:0000313" key="3">
    <source>
        <dbReference type="Proteomes" id="UP000324897"/>
    </source>
</evidence>
<dbReference type="Proteomes" id="UP000324897">
    <property type="component" value="Unassembled WGS sequence"/>
</dbReference>